<dbReference type="EMBL" id="VLLF01000002">
    <property type="protein sequence ID" value="TWI90190.1"/>
    <property type="molecule type" value="Genomic_DNA"/>
</dbReference>
<gene>
    <name evidence="1" type="ORF">JM93_01168</name>
</gene>
<name>A0A562TBJ4_9HYPH</name>
<keyword evidence="2" id="KW-1185">Reference proteome</keyword>
<reference evidence="1 2" key="1">
    <citation type="submission" date="2019-07" db="EMBL/GenBank/DDBJ databases">
        <title>Genomic Encyclopedia of Archaeal and Bacterial Type Strains, Phase II (KMG-II): from individual species to whole genera.</title>
        <authorList>
            <person name="Goeker M."/>
        </authorList>
    </citation>
    <scope>NUCLEOTIDE SEQUENCE [LARGE SCALE GENOMIC DNA]</scope>
    <source>
        <strain evidence="1 2">ATCC BAA-252</strain>
    </source>
</reference>
<evidence type="ECO:0000313" key="2">
    <source>
        <dbReference type="Proteomes" id="UP000320593"/>
    </source>
</evidence>
<sequence>MGRQSPVLGYYGIAWDLMGGQWNLLVSDPHKRARCCLPQDKLIKINRVLTALQNQDPQLHQPENRQG</sequence>
<protein>
    <submittedName>
        <fullName evidence="1">Uncharacterized protein</fullName>
    </submittedName>
</protein>
<proteinExistence type="predicted"/>
<evidence type="ECO:0000313" key="1">
    <source>
        <dbReference type="EMBL" id="TWI90190.1"/>
    </source>
</evidence>
<dbReference type="AlphaFoldDB" id="A0A562TBJ4"/>
<organism evidence="1 2">
    <name type="scientific">Roseibium hamelinense</name>
    <dbReference type="NCBI Taxonomy" id="150831"/>
    <lineage>
        <taxon>Bacteria</taxon>
        <taxon>Pseudomonadati</taxon>
        <taxon>Pseudomonadota</taxon>
        <taxon>Alphaproteobacteria</taxon>
        <taxon>Hyphomicrobiales</taxon>
        <taxon>Stappiaceae</taxon>
        <taxon>Roseibium</taxon>
    </lineage>
</organism>
<dbReference type="Proteomes" id="UP000320593">
    <property type="component" value="Unassembled WGS sequence"/>
</dbReference>
<comment type="caution">
    <text evidence="1">The sequence shown here is derived from an EMBL/GenBank/DDBJ whole genome shotgun (WGS) entry which is preliminary data.</text>
</comment>
<accession>A0A562TBJ4</accession>